<evidence type="ECO:0000313" key="4">
    <source>
        <dbReference type="Proteomes" id="UP001363010"/>
    </source>
</evidence>
<protein>
    <submittedName>
        <fullName evidence="3">ROK family protein</fullName>
    </submittedName>
</protein>
<gene>
    <name evidence="3" type="ORF">WKW80_25125</name>
</gene>
<dbReference type="EMBL" id="JBBKZV010000020">
    <property type="protein sequence ID" value="MEJ8825270.1"/>
    <property type="molecule type" value="Genomic_DNA"/>
</dbReference>
<evidence type="ECO:0000313" key="3">
    <source>
        <dbReference type="EMBL" id="MEJ8825270.1"/>
    </source>
</evidence>
<dbReference type="InterPro" id="IPR043129">
    <property type="entry name" value="ATPase_NBD"/>
</dbReference>
<comment type="caution">
    <text evidence="3">The sequence shown here is derived from an EMBL/GenBank/DDBJ whole genome shotgun (WGS) entry which is preliminary data.</text>
</comment>
<comment type="similarity">
    <text evidence="1">Belongs to the ROK (NagC/XylR) family.</text>
</comment>
<keyword evidence="4" id="KW-1185">Reference proteome</keyword>
<dbReference type="PANTHER" id="PTHR18964">
    <property type="entry name" value="ROK (REPRESSOR, ORF, KINASE) FAMILY"/>
    <property type="match status" value="1"/>
</dbReference>
<dbReference type="CDD" id="cd23763">
    <property type="entry name" value="ASKHA_ATPase_ROK"/>
    <property type="match status" value="1"/>
</dbReference>
<feature type="region of interest" description="Disordered" evidence="2">
    <location>
        <begin position="1"/>
        <end position="20"/>
    </location>
</feature>
<dbReference type="Gene3D" id="3.30.420.40">
    <property type="match status" value="1"/>
</dbReference>
<organism evidence="3 4">
    <name type="scientific">Variovorax humicola</name>
    <dbReference type="NCBI Taxonomy" id="1769758"/>
    <lineage>
        <taxon>Bacteria</taxon>
        <taxon>Pseudomonadati</taxon>
        <taxon>Pseudomonadota</taxon>
        <taxon>Betaproteobacteria</taxon>
        <taxon>Burkholderiales</taxon>
        <taxon>Comamonadaceae</taxon>
        <taxon>Variovorax</taxon>
    </lineage>
</organism>
<dbReference type="Proteomes" id="UP001363010">
    <property type="component" value="Unassembled WGS sequence"/>
</dbReference>
<dbReference type="PANTHER" id="PTHR18964:SF149">
    <property type="entry name" value="BIFUNCTIONAL UDP-N-ACETYLGLUCOSAMINE 2-EPIMERASE_N-ACETYLMANNOSAMINE KINASE"/>
    <property type="match status" value="1"/>
</dbReference>
<reference evidence="3 4" key="1">
    <citation type="submission" date="2024-03" db="EMBL/GenBank/DDBJ databases">
        <title>Novel species of the genus Variovorax.</title>
        <authorList>
            <person name="Liu Q."/>
            <person name="Xin Y.-H."/>
        </authorList>
    </citation>
    <scope>NUCLEOTIDE SEQUENCE [LARGE SCALE GENOMIC DNA]</scope>
    <source>
        <strain evidence="3 4">KACC 18501</strain>
    </source>
</reference>
<dbReference type="Pfam" id="PF00480">
    <property type="entry name" value="ROK"/>
    <property type="match status" value="1"/>
</dbReference>
<evidence type="ECO:0000256" key="1">
    <source>
        <dbReference type="ARBA" id="ARBA00006479"/>
    </source>
</evidence>
<dbReference type="SUPFAM" id="SSF53067">
    <property type="entry name" value="Actin-like ATPase domain"/>
    <property type="match status" value="1"/>
</dbReference>
<feature type="compositionally biased region" description="Basic residues" evidence="2">
    <location>
        <begin position="1"/>
        <end position="10"/>
    </location>
</feature>
<dbReference type="InterPro" id="IPR000600">
    <property type="entry name" value="ROK"/>
</dbReference>
<dbReference type="RefSeq" id="WP_340366295.1">
    <property type="nucleotide sequence ID" value="NZ_JBBKZV010000020.1"/>
</dbReference>
<evidence type="ECO:0000256" key="2">
    <source>
        <dbReference type="SAM" id="MobiDB-lite"/>
    </source>
</evidence>
<accession>A0ABU8W5S4</accession>
<sequence>MKKKVRRKTPKAWPSAATAPAHGAMELPSVVVQSYSLALRDAEGFVGDAASQTAFRDLLDKWRKRVARRGEDPLGTGDSDQLSKARIDSKLRRKSADAATDMVQGAIEEFSVELAHVIRRYLRQKTWKGVQRIVIGGGFPGSDVGERAILQAAAMLNIDGAKVELARLRHEPDDGGLLGWLHLAPPQMLAGYDAILAIDIGGTNVRCGIVKPRLARAADLSKAKVVKRDKWRHADEGPKQKDLLDGIVDMVERNVRRARRRGLRLAPFIGIGCPGLIRDDGSISRGAQNLPGDWERETFHLPSHVHEKIPLIDGRATTVMLHNDAVVQGLSELPFMQDVKRWAVLTIGTGLGNASFRNRKKAG</sequence>
<name>A0ABU8W5S4_9BURK</name>
<proteinExistence type="inferred from homology"/>